<dbReference type="Proteomes" id="UP001189429">
    <property type="component" value="Unassembled WGS sequence"/>
</dbReference>
<evidence type="ECO:0000256" key="8">
    <source>
        <dbReference type="SAM" id="Phobius"/>
    </source>
</evidence>
<feature type="transmembrane region" description="Helical" evidence="8">
    <location>
        <begin position="722"/>
        <end position="746"/>
    </location>
</feature>
<keyword evidence="3" id="KW-1003">Cell membrane</keyword>
<evidence type="ECO:0000256" key="6">
    <source>
        <dbReference type="ARBA" id="ARBA00023136"/>
    </source>
</evidence>
<feature type="transmembrane region" description="Helical" evidence="8">
    <location>
        <begin position="644"/>
        <end position="665"/>
    </location>
</feature>
<dbReference type="PANTHER" id="PTHR33406">
    <property type="entry name" value="MEMBRANE PROTEIN MJ1562-RELATED"/>
    <property type="match status" value="1"/>
</dbReference>
<evidence type="ECO:0000313" key="11">
    <source>
        <dbReference type="Proteomes" id="UP001189429"/>
    </source>
</evidence>
<comment type="similarity">
    <text evidence="2">Belongs to the resistance-nodulation-cell division (RND) (TC 2.A.6) family. MmpL subfamily.</text>
</comment>
<dbReference type="SUPFAM" id="SSF82866">
    <property type="entry name" value="Multidrug efflux transporter AcrB transmembrane domain"/>
    <property type="match status" value="2"/>
</dbReference>
<organism evidence="10 11">
    <name type="scientific">Prorocentrum cordatum</name>
    <dbReference type="NCBI Taxonomy" id="2364126"/>
    <lineage>
        <taxon>Eukaryota</taxon>
        <taxon>Sar</taxon>
        <taxon>Alveolata</taxon>
        <taxon>Dinophyceae</taxon>
        <taxon>Prorocentrales</taxon>
        <taxon>Prorocentraceae</taxon>
        <taxon>Prorocentrum</taxon>
    </lineage>
</organism>
<evidence type="ECO:0000256" key="3">
    <source>
        <dbReference type="ARBA" id="ARBA00022475"/>
    </source>
</evidence>
<feature type="domain" description="Membrane transport protein MMPL" evidence="9">
    <location>
        <begin position="2"/>
        <end position="138"/>
    </location>
</feature>
<protein>
    <recommendedName>
        <fullName evidence="9">Membrane transport protein MMPL domain-containing protein</fullName>
    </recommendedName>
</protein>
<dbReference type="Pfam" id="PF03176">
    <property type="entry name" value="MMPL"/>
    <property type="match status" value="2"/>
</dbReference>
<evidence type="ECO:0000313" key="10">
    <source>
        <dbReference type="EMBL" id="CAK0828332.1"/>
    </source>
</evidence>
<feature type="region of interest" description="Disordered" evidence="7">
    <location>
        <begin position="310"/>
        <end position="333"/>
    </location>
</feature>
<dbReference type="EMBL" id="CAUYUJ010010002">
    <property type="protein sequence ID" value="CAK0828332.1"/>
    <property type="molecule type" value="Genomic_DNA"/>
</dbReference>
<evidence type="ECO:0000259" key="9">
    <source>
        <dbReference type="Pfam" id="PF03176"/>
    </source>
</evidence>
<comment type="subcellular location">
    <subcellularLocation>
        <location evidence="1">Cell membrane</location>
        <topology evidence="1">Multi-pass membrane protein</topology>
    </subcellularLocation>
</comment>
<evidence type="ECO:0000256" key="5">
    <source>
        <dbReference type="ARBA" id="ARBA00022989"/>
    </source>
</evidence>
<feature type="transmembrane region" description="Helical" evidence="8">
    <location>
        <begin position="686"/>
        <end position="710"/>
    </location>
</feature>
<dbReference type="PANTHER" id="PTHR33406:SF6">
    <property type="entry name" value="MEMBRANE PROTEIN YDGH-RELATED"/>
    <property type="match status" value="1"/>
</dbReference>
<keyword evidence="5 8" id="KW-1133">Transmembrane helix</keyword>
<keyword evidence="6 8" id="KW-0472">Membrane</keyword>
<keyword evidence="11" id="KW-1185">Reference proteome</keyword>
<name>A0ABN9S959_9DINO</name>
<dbReference type="InterPro" id="IPR004869">
    <property type="entry name" value="MMPL_dom"/>
</dbReference>
<keyword evidence="4 8" id="KW-0812">Transmembrane</keyword>
<reference evidence="10" key="1">
    <citation type="submission" date="2023-10" db="EMBL/GenBank/DDBJ databases">
        <authorList>
            <person name="Chen Y."/>
            <person name="Shah S."/>
            <person name="Dougan E. K."/>
            <person name="Thang M."/>
            <person name="Chan C."/>
        </authorList>
    </citation>
    <scope>NUCLEOTIDE SEQUENCE [LARGE SCALE GENOMIC DNA]</scope>
</reference>
<evidence type="ECO:0000256" key="4">
    <source>
        <dbReference type="ARBA" id="ARBA00022692"/>
    </source>
</evidence>
<accession>A0ABN9S959</accession>
<feature type="domain" description="Membrane transport protein MMPL" evidence="9">
    <location>
        <begin position="594"/>
        <end position="753"/>
    </location>
</feature>
<feature type="compositionally biased region" description="Low complexity" evidence="7">
    <location>
        <begin position="208"/>
        <end position="217"/>
    </location>
</feature>
<dbReference type="InterPro" id="IPR050545">
    <property type="entry name" value="Mycobact_MmpL"/>
</dbReference>
<feature type="region of interest" description="Disordered" evidence="7">
    <location>
        <begin position="208"/>
        <end position="276"/>
    </location>
</feature>
<dbReference type="Gene3D" id="1.20.1640.10">
    <property type="entry name" value="Multidrug efflux transporter AcrB transmembrane domain"/>
    <property type="match status" value="2"/>
</dbReference>
<sequence length="769" mass="83529">MALCVDYALFFWSRFNKEREACAGVGSYNVAVTAALHRSGMRILTRNCFVTMAYACTMLLPHMNLWAYLGLYIECIVGCATAALYSVTVTPALAVVLPEIFDTVDCPLDNRQHQLWSGLPEPEAFWRRWAARITTSRPVMFAPLVAYPCMALLMYQLMRYQPSYDVEAMSLREDILEPQAYRQFQDCFNIGMINPVNLVLEAHPLPGISSPSAGSEAEAARLEEEEEVEEEEALAAQRPRRELAKGEAASAAAQRRPDAERRGLSEPLGRAGAARLARQTVLVQQRRAAVGEHGGGGARAGLLQLDERASHGSVKGAARGARSGPGQGRDEGQPITWQDVLRSDPASPPLDPADPLLARRLAVPRDTEGALSFWRRHRETAKKGVARSTNVAPAQCVSQQAAPGASRFAGGRDVAFSSEFGKEACALVGSLLAASGGTEWQIDGEDVLGLWWMPRMLNPSRSGPGFRVGGGEEGAPATKSGSLMRDELVARELLQRVPEVLRQSVSTDGNKVLLRVASRFRPSSRAAHELDSFVRVLERGDVGHFELGGRRYGMRLRHQSPMQAIVDADGALRQAALRMFGLFVPAVVFAAGMRFGSPFLMAKLVLTVVLPILTTYGLAISVYQMNVLGWTGITMLKGTGGLDYRLVAITGGVLFGFAIDYDLFLFARVRELRLEGYDPKSAVRRALVETGPVTTAAGAVMSFSFFFLAMARTPFVRIMGSILLVGTFLDTVLVRLVLAPAILTIAGSGAHWPLKMPPATKADEVSPPK</sequence>
<feature type="compositionally biased region" description="Basic and acidic residues" evidence="7">
    <location>
        <begin position="255"/>
        <end position="264"/>
    </location>
</feature>
<comment type="caution">
    <text evidence="10">The sequence shown here is derived from an EMBL/GenBank/DDBJ whole genome shotgun (WGS) entry which is preliminary data.</text>
</comment>
<feature type="transmembrane region" description="Helical" evidence="8">
    <location>
        <begin position="604"/>
        <end position="624"/>
    </location>
</feature>
<proteinExistence type="inferred from homology"/>
<evidence type="ECO:0000256" key="7">
    <source>
        <dbReference type="SAM" id="MobiDB-lite"/>
    </source>
</evidence>
<evidence type="ECO:0000256" key="1">
    <source>
        <dbReference type="ARBA" id="ARBA00004651"/>
    </source>
</evidence>
<evidence type="ECO:0000256" key="2">
    <source>
        <dbReference type="ARBA" id="ARBA00010157"/>
    </source>
</evidence>
<gene>
    <name evidence="10" type="ORF">PCOR1329_LOCUS27568</name>
</gene>
<feature type="compositionally biased region" description="Acidic residues" evidence="7">
    <location>
        <begin position="223"/>
        <end position="233"/>
    </location>
</feature>